<feature type="compositionally biased region" description="Acidic residues" evidence="1">
    <location>
        <begin position="57"/>
        <end position="67"/>
    </location>
</feature>
<reference evidence="5" key="1">
    <citation type="submission" date="2015-07" db="EMBL/GenBank/DDBJ databases">
        <authorList>
            <consortium name="Consortium for Microbial Forensics and Genomics (microFORGE)"/>
            <person name="Knight B.M."/>
            <person name="Roberts D.P."/>
            <person name="Lin D."/>
            <person name="Hari K."/>
            <person name="Fletcher J."/>
            <person name="Melcher U."/>
            <person name="Blagden T."/>
            <person name="Winegar R.A."/>
        </authorList>
    </citation>
    <scope>NUCLEOTIDE SEQUENCE [LARGE SCALE GENOMIC DNA]</scope>
    <source>
        <strain evidence="5">DSM 23493</strain>
    </source>
</reference>
<feature type="domain" description="WxL" evidence="3">
    <location>
        <begin position="42"/>
        <end position="267"/>
    </location>
</feature>
<evidence type="ECO:0000256" key="2">
    <source>
        <dbReference type="SAM" id="SignalP"/>
    </source>
</evidence>
<feature type="compositionally biased region" description="Low complexity" evidence="1">
    <location>
        <begin position="76"/>
        <end position="92"/>
    </location>
</feature>
<dbReference type="PATRIC" id="fig|582475.4.peg.2568"/>
<feature type="chain" id="PRO_5030010058" evidence="2">
    <location>
        <begin position="28"/>
        <end position="270"/>
    </location>
</feature>
<name>A0A0K9FFQ2_9BACI</name>
<organism evidence="4 5">
    <name type="scientific">Lysinibacillus xylanilyticus</name>
    <dbReference type="NCBI Taxonomy" id="582475"/>
    <lineage>
        <taxon>Bacteria</taxon>
        <taxon>Bacillati</taxon>
        <taxon>Bacillota</taxon>
        <taxon>Bacilli</taxon>
        <taxon>Bacillales</taxon>
        <taxon>Bacillaceae</taxon>
        <taxon>Lysinibacillus</taxon>
    </lineage>
</organism>
<dbReference type="GeneID" id="96597303"/>
<evidence type="ECO:0000259" key="3">
    <source>
        <dbReference type="Pfam" id="PF13731"/>
    </source>
</evidence>
<comment type="caution">
    <text evidence="4">The sequence shown here is derived from an EMBL/GenBank/DDBJ whole genome shotgun (WGS) entry which is preliminary data.</text>
</comment>
<evidence type="ECO:0000313" key="4">
    <source>
        <dbReference type="EMBL" id="KMY33359.1"/>
    </source>
</evidence>
<dbReference type="Pfam" id="PF13731">
    <property type="entry name" value="WxL"/>
    <property type="match status" value="1"/>
</dbReference>
<dbReference type="OrthoDB" id="2356942at2"/>
<dbReference type="InterPro" id="IPR027994">
    <property type="entry name" value="WxL_dom"/>
</dbReference>
<dbReference type="Proteomes" id="UP000037326">
    <property type="component" value="Unassembled WGS sequence"/>
</dbReference>
<gene>
    <name evidence="4" type="ORF">ACZ11_03085</name>
</gene>
<evidence type="ECO:0000256" key="1">
    <source>
        <dbReference type="SAM" id="MobiDB-lite"/>
    </source>
</evidence>
<proteinExistence type="predicted"/>
<dbReference type="PROSITE" id="PS51257">
    <property type="entry name" value="PROKAR_LIPOPROTEIN"/>
    <property type="match status" value="1"/>
</dbReference>
<feature type="signal peptide" evidence="2">
    <location>
        <begin position="1"/>
        <end position="27"/>
    </location>
</feature>
<sequence>MKNKAMQLAAIATLLSCTAISPLFASAEETGDTEEKEKEKVVNYVSNGKVAFIPNEDLQDPVDPTDPDPEKPVNPVDPTDPGGPKPGTGSPLGIDFVSSLDFGINEISNKEKIYYANAQELTSSNGSKYVPNYAQISDNRGTNAGWKLTVKQEGQFANAAAQNKKLTGSQIKFVNPTVTGKTVVTPPTAAKEITLDPNGAESLVMSAKPTEGAGLWVNLWGQVDEMTNAAGEKVQKNKAISLSIPGKTPKDAVTYSTKLTWNLSDVPGNK</sequence>
<keyword evidence="2" id="KW-0732">Signal</keyword>
<dbReference type="RefSeq" id="WP_049663690.1">
    <property type="nucleotide sequence ID" value="NZ_LFXJ01000004.1"/>
</dbReference>
<dbReference type="AlphaFoldDB" id="A0A0K9FFQ2"/>
<accession>A0A0K9FFQ2</accession>
<evidence type="ECO:0000313" key="5">
    <source>
        <dbReference type="Proteomes" id="UP000037326"/>
    </source>
</evidence>
<protein>
    <submittedName>
        <fullName evidence="4">Cell surface protein</fullName>
    </submittedName>
</protein>
<feature type="region of interest" description="Disordered" evidence="1">
    <location>
        <begin position="53"/>
        <end position="92"/>
    </location>
</feature>
<dbReference type="EMBL" id="LFXJ01000004">
    <property type="protein sequence ID" value="KMY33359.1"/>
    <property type="molecule type" value="Genomic_DNA"/>
</dbReference>